<dbReference type="Proteomes" id="UP000000589">
    <property type="component" value="Chromosome 4"/>
</dbReference>
<reference evidence="1 3" key="1">
    <citation type="journal article" date="2009" name="PLoS Biol.">
        <title>Lineage-specific biology revealed by a finished genome assembly of the mouse.</title>
        <authorList>
            <consortium name="Mouse Genome Sequencing Consortium"/>
            <person name="Church D.M."/>
            <person name="Goodstadt L."/>
            <person name="Hillier L.W."/>
            <person name="Zody M.C."/>
            <person name="Goldstein S."/>
            <person name="She X."/>
            <person name="Bult C.J."/>
            <person name="Agarwala R."/>
            <person name="Cherry J.L."/>
            <person name="DiCuccio M."/>
            <person name="Hlavina W."/>
            <person name="Kapustin Y."/>
            <person name="Meric P."/>
            <person name="Maglott D."/>
            <person name="Birtle Z."/>
            <person name="Marques A.C."/>
            <person name="Graves T."/>
            <person name="Zhou S."/>
            <person name="Teague B."/>
            <person name="Potamousis K."/>
            <person name="Churas C."/>
            <person name="Place M."/>
            <person name="Herschleb J."/>
            <person name="Runnheim R."/>
            <person name="Forrest D."/>
            <person name="Amos-Landgraf J."/>
            <person name="Schwartz D.C."/>
            <person name="Cheng Z."/>
            <person name="Lindblad-Toh K."/>
            <person name="Eichler E.E."/>
            <person name="Ponting C.P."/>
        </authorList>
    </citation>
    <scope>NUCLEOTIDE SEQUENCE [LARGE SCALE GENOMIC DNA]</scope>
    <source>
        <strain evidence="1 3">C57BL/6J</strain>
    </source>
</reference>
<accession>A0AAQ4VMP7</accession>
<evidence type="ECO:0000313" key="3">
    <source>
        <dbReference type="Proteomes" id="UP000000589"/>
    </source>
</evidence>
<sequence>MVFSCQRRLWMPRER</sequence>
<keyword evidence="3" id="KW-1185">Reference proteome</keyword>
<protein>
    <submittedName>
        <fullName evidence="1">Predicted gene, 66057</fullName>
    </submittedName>
</protein>
<dbReference type="AGR" id="MGI:7814985"/>
<name>A0AAQ4VMP7_MOUSE</name>
<reference evidence="1 3" key="2">
    <citation type="journal article" date="2011" name="PLoS Biol.">
        <title>Modernizing reference genome assemblies.</title>
        <authorList>
            <person name="Church D.M."/>
            <person name="Schneider V.A."/>
            <person name="Graves T."/>
            <person name="Auger K."/>
            <person name="Cunningham F."/>
            <person name="Bouk N."/>
            <person name="Chen H.C."/>
            <person name="Agarwala R."/>
            <person name="McLaren W.M."/>
            <person name="Ritchie G.R."/>
            <person name="Albracht D."/>
            <person name="Kremitzki M."/>
            <person name="Rock S."/>
            <person name="Kotkiewicz H."/>
            <person name="Kremitzki C."/>
            <person name="Wollam A."/>
            <person name="Trani L."/>
            <person name="Fulton L."/>
            <person name="Fulton R."/>
            <person name="Matthews L."/>
            <person name="Whitehead S."/>
            <person name="Chow W."/>
            <person name="Torrance J."/>
            <person name="Dunn M."/>
            <person name="Harden G."/>
            <person name="Threadgold G."/>
            <person name="Wood J."/>
            <person name="Collins J."/>
            <person name="Heath P."/>
            <person name="Griffiths G."/>
            <person name="Pelan S."/>
            <person name="Grafham D."/>
            <person name="Eichler E.E."/>
            <person name="Weinstock G."/>
            <person name="Mardis E.R."/>
            <person name="Wilson R.K."/>
            <person name="Howe K."/>
            <person name="Flicek P."/>
            <person name="Hubbard T."/>
        </authorList>
    </citation>
    <scope>NUCLEOTIDE SEQUENCE [LARGE SCALE GENOMIC DNA]</scope>
    <source>
        <strain evidence="1 3">C57BL/6J</strain>
    </source>
</reference>
<reference evidence="1" key="3">
    <citation type="submission" date="2025-08" db="UniProtKB">
        <authorList>
            <consortium name="Ensembl"/>
        </authorList>
    </citation>
    <scope>IDENTIFICATION</scope>
    <source>
        <strain evidence="1">C57BL/6J</strain>
    </source>
</reference>
<proteinExistence type="predicted"/>
<dbReference type="MGI" id="MGI:7814985">
    <property type="gene designation" value="Gm66057"/>
</dbReference>
<dbReference type="Ensembl" id="ENSMUST00000249855.1">
    <property type="protein sequence ID" value="ENSMUSP00000159951.1"/>
    <property type="gene ID" value="ENSMUSG00000121910.1"/>
</dbReference>
<evidence type="ECO:0000313" key="2">
    <source>
        <dbReference type="MGI" id="MGI:7814985"/>
    </source>
</evidence>
<gene>
    <name evidence="1 2" type="primary">Gm66057</name>
</gene>
<reference evidence="1" key="4">
    <citation type="submission" date="2025-09" db="UniProtKB">
        <authorList>
            <consortium name="Ensembl"/>
        </authorList>
    </citation>
    <scope>IDENTIFICATION</scope>
    <source>
        <strain evidence="1">C57BL/6J</strain>
    </source>
</reference>
<evidence type="ECO:0000313" key="1">
    <source>
        <dbReference type="Ensembl" id="ENSMUSP00000159951.1"/>
    </source>
</evidence>
<organism evidence="1 3">
    <name type="scientific">Mus musculus</name>
    <name type="common">Mouse</name>
    <dbReference type="NCBI Taxonomy" id="10090"/>
    <lineage>
        <taxon>Eukaryota</taxon>
        <taxon>Metazoa</taxon>
        <taxon>Chordata</taxon>
        <taxon>Craniata</taxon>
        <taxon>Vertebrata</taxon>
        <taxon>Euteleostomi</taxon>
        <taxon>Mammalia</taxon>
        <taxon>Eutheria</taxon>
        <taxon>Euarchontoglires</taxon>
        <taxon>Glires</taxon>
        <taxon>Rodentia</taxon>
        <taxon>Myomorpha</taxon>
        <taxon>Muroidea</taxon>
        <taxon>Muridae</taxon>
        <taxon>Murinae</taxon>
        <taxon>Mus</taxon>
        <taxon>Mus</taxon>
    </lineage>
</organism>